<evidence type="ECO:0000313" key="2">
    <source>
        <dbReference type="Proteomes" id="UP000078561"/>
    </source>
</evidence>
<dbReference type="Pfam" id="PF00300">
    <property type="entry name" value="His_Phos_1"/>
    <property type="match status" value="1"/>
</dbReference>
<dbReference type="SUPFAM" id="SSF53254">
    <property type="entry name" value="Phosphoglycerate mutase-like"/>
    <property type="match status" value="1"/>
</dbReference>
<dbReference type="PANTHER" id="PTHR16469">
    <property type="entry name" value="UBIQUITIN-ASSOCIATED AND SH3 DOMAIN-CONTAINING BA-RELATED"/>
    <property type="match status" value="1"/>
</dbReference>
<dbReference type="InParanoid" id="A0A168M9Y7"/>
<dbReference type="STRING" id="4829.A0A168M9Y7"/>
<dbReference type="EMBL" id="LT552047">
    <property type="protein sequence ID" value="SAL98180.1"/>
    <property type="molecule type" value="Genomic_DNA"/>
</dbReference>
<accession>A0A168M9Y7</accession>
<dbReference type="Gene3D" id="3.40.50.1240">
    <property type="entry name" value="Phosphoglycerate mutase-like"/>
    <property type="match status" value="1"/>
</dbReference>
<organism evidence="1">
    <name type="scientific">Absidia glauca</name>
    <name type="common">Pin mould</name>
    <dbReference type="NCBI Taxonomy" id="4829"/>
    <lineage>
        <taxon>Eukaryota</taxon>
        <taxon>Fungi</taxon>
        <taxon>Fungi incertae sedis</taxon>
        <taxon>Mucoromycota</taxon>
        <taxon>Mucoromycotina</taxon>
        <taxon>Mucoromycetes</taxon>
        <taxon>Mucorales</taxon>
        <taxon>Cunninghamellaceae</taxon>
        <taxon>Absidia</taxon>
    </lineage>
</organism>
<dbReference type="InterPro" id="IPR029033">
    <property type="entry name" value="His_PPase_superfam"/>
</dbReference>
<protein>
    <recommendedName>
        <fullName evidence="3">Phosphoglycerate mutase-like protein</fullName>
    </recommendedName>
</protein>
<dbReference type="AlphaFoldDB" id="A0A168M9Y7"/>
<proteinExistence type="predicted"/>
<dbReference type="SMART" id="SM00855">
    <property type="entry name" value="PGAM"/>
    <property type="match status" value="1"/>
</dbReference>
<dbReference type="PANTHER" id="PTHR16469:SF51">
    <property type="entry name" value="TRANSCRIPTION FACTOR TAU 55 KDA SUBUNIT"/>
    <property type="match status" value="1"/>
</dbReference>
<dbReference type="CDD" id="cd07067">
    <property type="entry name" value="HP_PGM_like"/>
    <property type="match status" value="1"/>
</dbReference>
<dbReference type="InterPro" id="IPR013078">
    <property type="entry name" value="His_Pase_superF_clade-1"/>
</dbReference>
<name>A0A168M9Y7_ABSGL</name>
<dbReference type="OMA" id="ICAHAAP"/>
<reference evidence="1" key="1">
    <citation type="submission" date="2016-04" db="EMBL/GenBank/DDBJ databases">
        <authorList>
            <person name="Evans L.H."/>
            <person name="Alamgir A."/>
            <person name="Owens N."/>
            <person name="Weber N.D."/>
            <person name="Virtaneva K."/>
            <person name="Barbian K."/>
            <person name="Babar A."/>
            <person name="Rosenke K."/>
        </authorList>
    </citation>
    <scope>NUCLEOTIDE SEQUENCE [LARGE SCALE GENOMIC DNA]</scope>
    <source>
        <strain evidence="1">CBS 101.48</strain>
    </source>
</reference>
<gene>
    <name evidence="1" type="primary">ABSGL_03707.1 scaffold 4609</name>
</gene>
<sequence length="231" mass="25929">MLKEIWITRHGFRQDWVDPSPIYPTNLTHDSPLSAEGLEQAQELGQFLQDKSIQRIYTSPFYRVLQTILPLAKATHPPIYLDYAMAEWYGEASPDYLPPASIPDLQRLFPDLDIQADYITSIAMPQGPETVAKCHERTKKGLDTLIKRLDDEGDVSTILLSGHAATVITAVRALVQDPGLFVKSGTCSLARLVRRSDGWELVLNGDCSHLSKGEQRSWMFSGDVPDYKIKT</sequence>
<dbReference type="Proteomes" id="UP000078561">
    <property type="component" value="Unassembled WGS sequence"/>
</dbReference>
<dbReference type="InterPro" id="IPR051710">
    <property type="entry name" value="Phosphatase_SH3-domain"/>
</dbReference>
<dbReference type="OrthoDB" id="414418at2759"/>
<evidence type="ECO:0000313" key="1">
    <source>
        <dbReference type="EMBL" id="SAL98180.1"/>
    </source>
</evidence>
<evidence type="ECO:0008006" key="3">
    <source>
        <dbReference type="Google" id="ProtNLM"/>
    </source>
</evidence>
<keyword evidence="2" id="KW-1185">Reference proteome</keyword>